<gene>
    <name evidence="1" type="ORF">L21SP2_0965</name>
</gene>
<dbReference type="Proteomes" id="UP000018680">
    <property type="component" value="Chromosome"/>
</dbReference>
<reference evidence="1 2" key="1">
    <citation type="journal article" date="2015" name="Stand. Genomic Sci.">
        <title>Complete genome sequence and description of Salinispira pacifica gen. nov., sp. nov., a novel spirochaete isolated form a hypersaline microbial mat.</title>
        <authorList>
            <person name="Ben Hania W."/>
            <person name="Joseph M."/>
            <person name="Schumann P."/>
            <person name="Bunk B."/>
            <person name="Fiebig A."/>
            <person name="Sproer C."/>
            <person name="Klenk H.P."/>
            <person name="Fardeau M.L."/>
            <person name="Spring S."/>
        </authorList>
    </citation>
    <scope>NUCLEOTIDE SEQUENCE [LARGE SCALE GENOMIC DNA]</scope>
    <source>
        <strain evidence="1 2">L21-RPul-D2</strain>
    </source>
</reference>
<accession>V5WFG4</accession>
<protein>
    <submittedName>
        <fullName evidence="1">Uncharacterized protein</fullName>
    </submittedName>
</protein>
<proteinExistence type="predicted"/>
<keyword evidence="2" id="KW-1185">Reference proteome</keyword>
<sequence>MVTTDEHQMVTDGVAGGMRLYVIKAERTTYLFELINEY</sequence>
<dbReference type="HOGENOM" id="CLU_3332798_0_0_12"/>
<dbReference type="AlphaFoldDB" id="V5WFG4"/>
<name>V5WFG4_9SPIO</name>
<evidence type="ECO:0000313" key="2">
    <source>
        <dbReference type="Proteomes" id="UP000018680"/>
    </source>
</evidence>
<evidence type="ECO:0000313" key="1">
    <source>
        <dbReference type="EMBL" id="AHC14385.1"/>
    </source>
</evidence>
<dbReference type="EMBL" id="CP006939">
    <property type="protein sequence ID" value="AHC14385.1"/>
    <property type="molecule type" value="Genomic_DNA"/>
</dbReference>
<organism evidence="1 2">
    <name type="scientific">Salinispira pacifica</name>
    <dbReference type="NCBI Taxonomy" id="1307761"/>
    <lineage>
        <taxon>Bacteria</taxon>
        <taxon>Pseudomonadati</taxon>
        <taxon>Spirochaetota</taxon>
        <taxon>Spirochaetia</taxon>
        <taxon>Spirochaetales</taxon>
        <taxon>Spirochaetaceae</taxon>
        <taxon>Salinispira</taxon>
    </lineage>
</organism>
<dbReference type="KEGG" id="slr:L21SP2_0965"/>